<dbReference type="CDD" id="cd07377">
    <property type="entry name" value="WHTH_GntR"/>
    <property type="match status" value="1"/>
</dbReference>
<evidence type="ECO:0000256" key="3">
    <source>
        <dbReference type="ARBA" id="ARBA00023163"/>
    </source>
</evidence>
<protein>
    <submittedName>
        <fullName evidence="5">UTRA domain-containing protein</fullName>
    </submittedName>
</protein>
<keyword evidence="3" id="KW-0804">Transcription</keyword>
<keyword evidence="6" id="KW-1185">Reference proteome</keyword>
<dbReference type="InterPro" id="IPR000524">
    <property type="entry name" value="Tscrpt_reg_HTH_GntR"/>
</dbReference>
<keyword evidence="2" id="KW-0238">DNA-binding</keyword>
<dbReference type="PANTHER" id="PTHR44846">
    <property type="entry name" value="MANNOSYL-D-GLYCERATE TRANSPORT/METABOLISM SYSTEM REPRESSOR MNGR-RELATED"/>
    <property type="match status" value="1"/>
</dbReference>
<dbReference type="PROSITE" id="PS50949">
    <property type="entry name" value="HTH_GNTR"/>
    <property type="match status" value="1"/>
</dbReference>
<evidence type="ECO:0000256" key="1">
    <source>
        <dbReference type="ARBA" id="ARBA00023015"/>
    </source>
</evidence>
<dbReference type="Proteomes" id="UP000787635">
    <property type="component" value="Unassembled WGS sequence"/>
</dbReference>
<sequence length="252" mass="26721">MSRHNRMPKPRHAAIRAEIEGRILSGALRPGDRLPSEAELVAAHGVSRMTASRALADLVAAGLVVRRRKAGSFVAMPRAEEALFGIPDMRATIGPGRSHAVLKRTLRAAGAADRARLGPLPRGARVLALQVRHMAGATPHALEDRLINLDAVPEAAAEAFGAVPPGSWLLDRVPWTEAEHRIQALAADAAAAALLGIAPGAPCLVLDRISRCQGRPITAVRLTYPGDRHALTSRATATTRLREAPQAGMRKA</sequence>
<dbReference type="SMART" id="SM00345">
    <property type="entry name" value="HTH_GNTR"/>
    <property type="match status" value="1"/>
</dbReference>
<evidence type="ECO:0000259" key="4">
    <source>
        <dbReference type="PROSITE" id="PS50949"/>
    </source>
</evidence>
<organism evidence="5 6">
    <name type="scientific">Falsiroseomonas selenitidurans</name>
    <dbReference type="NCBI Taxonomy" id="2716335"/>
    <lineage>
        <taxon>Bacteria</taxon>
        <taxon>Pseudomonadati</taxon>
        <taxon>Pseudomonadota</taxon>
        <taxon>Alphaproteobacteria</taxon>
        <taxon>Acetobacterales</taxon>
        <taxon>Roseomonadaceae</taxon>
        <taxon>Falsiroseomonas</taxon>
    </lineage>
</organism>
<proteinExistence type="predicted"/>
<dbReference type="InterPro" id="IPR036390">
    <property type="entry name" value="WH_DNA-bd_sf"/>
</dbReference>
<dbReference type="Pfam" id="PF07702">
    <property type="entry name" value="UTRA"/>
    <property type="match status" value="1"/>
</dbReference>
<evidence type="ECO:0000313" key="6">
    <source>
        <dbReference type="Proteomes" id="UP000787635"/>
    </source>
</evidence>
<dbReference type="InterPro" id="IPR036388">
    <property type="entry name" value="WH-like_DNA-bd_sf"/>
</dbReference>
<evidence type="ECO:0000256" key="2">
    <source>
        <dbReference type="ARBA" id="ARBA00023125"/>
    </source>
</evidence>
<name>A0ABX1E978_9PROT</name>
<evidence type="ECO:0000313" key="5">
    <source>
        <dbReference type="EMBL" id="NKC33330.1"/>
    </source>
</evidence>
<dbReference type="Gene3D" id="3.40.1410.10">
    <property type="entry name" value="Chorismate lyase-like"/>
    <property type="match status" value="1"/>
</dbReference>
<dbReference type="SUPFAM" id="SSF46785">
    <property type="entry name" value="Winged helix' DNA-binding domain"/>
    <property type="match status" value="1"/>
</dbReference>
<dbReference type="Gene3D" id="1.10.10.10">
    <property type="entry name" value="Winged helix-like DNA-binding domain superfamily/Winged helix DNA-binding domain"/>
    <property type="match status" value="1"/>
</dbReference>
<dbReference type="SUPFAM" id="SSF64288">
    <property type="entry name" value="Chorismate lyase-like"/>
    <property type="match status" value="1"/>
</dbReference>
<gene>
    <name evidence="5" type="ORF">HEQ75_20890</name>
</gene>
<dbReference type="EMBL" id="JAAVNE010000042">
    <property type="protein sequence ID" value="NKC33330.1"/>
    <property type="molecule type" value="Genomic_DNA"/>
</dbReference>
<dbReference type="PRINTS" id="PR00035">
    <property type="entry name" value="HTHGNTR"/>
</dbReference>
<reference evidence="5 6" key="1">
    <citation type="submission" date="2020-03" db="EMBL/GenBank/DDBJ databases">
        <title>Roseomonas selenitidurans sp. nov. isolated from urban soil.</title>
        <authorList>
            <person name="Liu H."/>
        </authorList>
    </citation>
    <scope>NUCLEOTIDE SEQUENCE [LARGE SCALE GENOMIC DNA]</scope>
    <source>
        <strain evidence="5 6">BU-1</strain>
    </source>
</reference>
<dbReference type="Pfam" id="PF00392">
    <property type="entry name" value="GntR"/>
    <property type="match status" value="1"/>
</dbReference>
<keyword evidence="1" id="KW-0805">Transcription regulation</keyword>
<dbReference type="PANTHER" id="PTHR44846:SF16">
    <property type="entry name" value="TRANSCRIPTIONAL REGULATOR PHNF-RELATED"/>
    <property type="match status" value="1"/>
</dbReference>
<feature type="domain" description="HTH gntR-type" evidence="4">
    <location>
        <begin position="9"/>
        <end position="77"/>
    </location>
</feature>
<dbReference type="InterPro" id="IPR011663">
    <property type="entry name" value="UTRA"/>
</dbReference>
<accession>A0ABX1E978</accession>
<dbReference type="InterPro" id="IPR028978">
    <property type="entry name" value="Chorismate_lyase_/UTRA_dom_sf"/>
</dbReference>
<dbReference type="SMART" id="SM00866">
    <property type="entry name" value="UTRA"/>
    <property type="match status" value="1"/>
</dbReference>
<comment type="caution">
    <text evidence="5">The sequence shown here is derived from an EMBL/GenBank/DDBJ whole genome shotgun (WGS) entry which is preliminary data.</text>
</comment>
<dbReference type="InterPro" id="IPR050679">
    <property type="entry name" value="Bact_HTH_transcr_reg"/>
</dbReference>